<organism evidence="2 3">
    <name type="scientific">Albula glossodonta</name>
    <name type="common">roundjaw bonefish</name>
    <dbReference type="NCBI Taxonomy" id="121402"/>
    <lineage>
        <taxon>Eukaryota</taxon>
        <taxon>Metazoa</taxon>
        <taxon>Chordata</taxon>
        <taxon>Craniata</taxon>
        <taxon>Vertebrata</taxon>
        <taxon>Euteleostomi</taxon>
        <taxon>Actinopterygii</taxon>
        <taxon>Neopterygii</taxon>
        <taxon>Teleostei</taxon>
        <taxon>Albuliformes</taxon>
        <taxon>Albulidae</taxon>
        <taxon>Albula</taxon>
    </lineage>
</organism>
<evidence type="ECO:0000313" key="3">
    <source>
        <dbReference type="Proteomes" id="UP000824540"/>
    </source>
</evidence>
<gene>
    <name evidence="2" type="ORF">JZ751_006086</name>
</gene>
<feature type="region of interest" description="Disordered" evidence="1">
    <location>
        <begin position="399"/>
        <end position="419"/>
    </location>
</feature>
<dbReference type="AlphaFoldDB" id="A0A8T2P4E3"/>
<protein>
    <submittedName>
        <fullName evidence="2">Uncharacterized protein</fullName>
    </submittedName>
</protein>
<dbReference type="EMBL" id="JAFBMS010000014">
    <property type="protein sequence ID" value="KAG9347159.1"/>
    <property type="molecule type" value="Genomic_DNA"/>
</dbReference>
<evidence type="ECO:0000256" key="1">
    <source>
        <dbReference type="SAM" id="MobiDB-lite"/>
    </source>
</evidence>
<feature type="region of interest" description="Disordered" evidence="1">
    <location>
        <begin position="67"/>
        <end position="99"/>
    </location>
</feature>
<accession>A0A8T2P4E3</accession>
<sequence>MWSYCSVTCSTDRECRRIKLAFRDTAAGPLCCRHRPQMVTLKVLNSVVLLGKSCLYVKEADMEEKLFERPPTAPPSRAGSKSKCKLTAPPVSPDTGGSLTGSTVPIKRLLIFHYSVLGDEGVGWGVWTVPLRGRESGALLFTPDSAPAETREKSPEPFRPVSHAVWTADSLSDDKHKATRPRPLSQLMLIARGQSKVIFHSAFILARVPWFIHPLALHALGSSSDIVSACCSACLLSPKPQQASTLMIISLIAPGFCCPSLRLSTCSMSSRVLFSPALLINSGLLAHLSHILAVQSSLTQHHQPIGPSPQHTRPISYLFLSAPIAPPLHSPASHTIGSAARSEVGVMKLPSRPQPRQPHTAPSISHTAYRPGLLSLILQAEGMEEDPNLQPPLGESIRLLPTPDEAEKDVTQDGSELKHRTPKKDLLEIDRFTICGNRID</sequence>
<feature type="compositionally biased region" description="Basic and acidic residues" evidence="1">
    <location>
        <begin position="408"/>
        <end position="419"/>
    </location>
</feature>
<proteinExistence type="predicted"/>
<keyword evidence="3" id="KW-1185">Reference proteome</keyword>
<name>A0A8T2P4E3_9TELE</name>
<reference evidence="2" key="1">
    <citation type="thesis" date="2021" institute="BYU ScholarsArchive" country="Provo, UT, USA">
        <title>Applications of and Algorithms for Genome Assembly and Genomic Analyses with an Emphasis on Marine Teleosts.</title>
        <authorList>
            <person name="Pickett B.D."/>
        </authorList>
    </citation>
    <scope>NUCLEOTIDE SEQUENCE</scope>
    <source>
        <strain evidence="2">HI-2016</strain>
    </source>
</reference>
<evidence type="ECO:0000313" key="2">
    <source>
        <dbReference type="EMBL" id="KAG9347159.1"/>
    </source>
</evidence>
<dbReference type="Proteomes" id="UP000824540">
    <property type="component" value="Unassembled WGS sequence"/>
</dbReference>
<comment type="caution">
    <text evidence="2">The sequence shown here is derived from an EMBL/GenBank/DDBJ whole genome shotgun (WGS) entry which is preliminary data.</text>
</comment>